<dbReference type="SUPFAM" id="SSF51905">
    <property type="entry name" value="FAD/NAD(P)-binding domain"/>
    <property type="match status" value="1"/>
</dbReference>
<feature type="domain" description="Amine oxidase" evidence="3">
    <location>
        <begin position="80"/>
        <end position="538"/>
    </location>
</feature>
<comment type="cofactor">
    <cofactor evidence="1">
        <name>FAD</name>
        <dbReference type="ChEBI" id="CHEBI:57692"/>
    </cofactor>
</comment>
<evidence type="ECO:0000259" key="3">
    <source>
        <dbReference type="Pfam" id="PF01593"/>
    </source>
</evidence>
<proteinExistence type="predicted"/>
<dbReference type="InterPro" id="IPR002937">
    <property type="entry name" value="Amino_oxidase"/>
</dbReference>
<dbReference type="PRINTS" id="PR00757">
    <property type="entry name" value="AMINEOXDASEF"/>
</dbReference>
<dbReference type="Gene3D" id="3.90.660.10">
    <property type="match status" value="1"/>
</dbReference>
<reference evidence="5" key="1">
    <citation type="journal article" date="2019" name="Int. J. Syst. Evol. Microbiol.">
        <title>The Global Catalogue of Microorganisms (GCM) 10K type strain sequencing project: providing services to taxonomists for standard genome sequencing and annotation.</title>
        <authorList>
            <consortium name="The Broad Institute Genomics Platform"/>
            <consortium name="The Broad Institute Genome Sequencing Center for Infectious Disease"/>
            <person name="Wu L."/>
            <person name="Ma J."/>
        </authorList>
    </citation>
    <scope>NUCLEOTIDE SEQUENCE [LARGE SCALE GENOMIC DNA]</scope>
    <source>
        <strain evidence="5">CCUG 56401</strain>
    </source>
</reference>
<evidence type="ECO:0000256" key="2">
    <source>
        <dbReference type="ARBA" id="ARBA00023002"/>
    </source>
</evidence>
<dbReference type="PROSITE" id="PS51318">
    <property type="entry name" value="TAT"/>
    <property type="match status" value="1"/>
</dbReference>
<dbReference type="Gene3D" id="3.50.50.60">
    <property type="entry name" value="FAD/NAD(P)-binding domain"/>
    <property type="match status" value="1"/>
</dbReference>
<dbReference type="InterPro" id="IPR050281">
    <property type="entry name" value="Flavin_monoamine_oxidase"/>
</dbReference>
<gene>
    <name evidence="4" type="ORF">ACFQ16_10160</name>
</gene>
<keyword evidence="5" id="KW-1185">Reference proteome</keyword>
<dbReference type="InterPro" id="IPR001613">
    <property type="entry name" value="Flavin_amine_oxidase"/>
</dbReference>
<dbReference type="Proteomes" id="UP001597018">
    <property type="component" value="Unassembled WGS sequence"/>
</dbReference>
<name>A0ABW3FQW8_9PSEU</name>
<accession>A0ABW3FQW8</accession>
<dbReference type="Pfam" id="PF01593">
    <property type="entry name" value="Amino_oxidase"/>
    <property type="match status" value="1"/>
</dbReference>
<evidence type="ECO:0000313" key="4">
    <source>
        <dbReference type="EMBL" id="MFD0920104.1"/>
    </source>
</evidence>
<dbReference type="Gene3D" id="1.10.405.10">
    <property type="entry name" value="Guanine Nucleotide Dissociation Inhibitor, domain 1"/>
    <property type="match status" value="1"/>
</dbReference>
<dbReference type="SUPFAM" id="SSF54373">
    <property type="entry name" value="FAD-linked reductases, C-terminal domain"/>
    <property type="match status" value="1"/>
</dbReference>
<dbReference type="PANTHER" id="PTHR10742:SF342">
    <property type="entry name" value="AMINE OXIDASE"/>
    <property type="match status" value="1"/>
</dbReference>
<protein>
    <submittedName>
        <fullName evidence="4">FAD-dependent oxidoreductase</fullName>
    </submittedName>
</protein>
<comment type="caution">
    <text evidence="4">The sequence shown here is derived from an EMBL/GenBank/DDBJ whole genome shotgun (WGS) entry which is preliminary data.</text>
</comment>
<dbReference type="EMBL" id="JBHTIW010000005">
    <property type="protein sequence ID" value="MFD0920104.1"/>
    <property type="molecule type" value="Genomic_DNA"/>
</dbReference>
<dbReference type="PANTHER" id="PTHR10742">
    <property type="entry name" value="FLAVIN MONOAMINE OXIDASE"/>
    <property type="match status" value="1"/>
</dbReference>
<organism evidence="4 5">
    <name type="scientific">Saccharopolyspora rosea</name>
    <dbReference type="NCBI Taxonomy" id="524884"/>
    <lineage>
        <taxon>Bacteria</taxon>
        <taxon>Bacillati</taxon>
        <taxon>Actinomycetota</taxon>
        <taxon>Actinomycetes</taxon>
        <taxon>Pseudonocardiales</taxon>
        <taxon>Pseudonocardiaceae</taxon>
        <taxon>Saccharopolyspora</taxon>
    </lineage>
</organism>
<dbReference type="RefSeq" id="WP_345600883.1">
    <property type="nucleotide sequence ID" value="NZ_BAABLT010000020.1"/>
</dbReference>
<keyword evidence="2" id="KW-0560">Oxidoreductase</keyword>
<dbReference type="InterPro" id="IPR036188">
    <property type="entry name" value="FAD/NAD-bd_sf"/>
</dbReference>
<dbReference type="InterPro" id="IPR006311">
    <property type="entry name" value="TAT_signal"/>
</dbReference>
<evidence type="ECO:0000256" key="1">
    <source>
        <dbReference type="ARBA" id="ARBA00001974"/>
    </source>
</evidence>
<sequence>MPRTELARLLRCIAHDHQVAETLGVAPSDVPAVRGEKPDLTRRSVLRIGAAGVGAAMFGTAPRTARAADQPRIAIVGAGIAGLTAALRLADRGITSTVYEADTRVGGRMFSNPAGAYWDAAQITEWGGEFIDSDHHLVRSLAARFGIALDDVRSAAPGGATEAYYFSGDYYTYRQASIDFAPVHRALRNDQAKFSWPVAWNTDNSPHAIALSNMSIHDWIDTRVPGGHSSRFGRLLDTAYTTEFGLDTRLSSALGIIGMLGSQPSTGRFALYGTSDARYHLRGGNQQLPVAMQAALPADTVHFGRRLVALSVSSTGEQELTFSVDGATRAITADHTVLALPLGVLKEIDFSCAGFDTRKHGSIDTMLMGQNCKLALQFTTRLWNTRGLWGISSGSTMSDTGYQTSWESTRDQPGEQGILVDYAGGSHAADFTPDVPFCTATDPQVVAYAQSSLKQFETVFPGLTDRWNGKATLAAWPRHPYTNGAYSTWPVGYAHHYAGYEGVRQGKVHFAGEHISLDYQGYMEGAAESGRRAADEILADLSIS</sequence>
<evidence type="ECO:0000313" key="5">
    <source>
        <dbReference type="Proteomes" id="UP001597018"/>
    </source>
</evidence>